<dbReference type="AlphaFoldDB" id="G5A813"/>
<organism evidence="1 2">
    <name type="scientific">Phytophthora sojae (strain P6497)</name>
    <name type="common">Soybean stem and root rot agent</name>
    <name type="synonym">Phytophthora megasperma f. sp. glycines</name>
    <dbReference type="NCBI Taxonomy" id="1094619"/>
    <lineage>
        <taxon>Eukaryota</taxon>
        <taxon>Sar</taxon>
        <taxon>Stramenopiles</taxon>
        <taxon>Oomycota</taxon>
        <taxon>Peronosporomycetes</taxon>
        <taxon>Peronosporales</taxon>
        <taxon>Peronosporaceae</taxon>
        <taxon>Phytophthora</taxon>
    </lineage>
</organism>
<dbReference type="GeneID" id="20661031"/>
<dbReference type="KEGG" id="psoj:PHYSODRAFT_526628"/>
<gene>
    <name evidence="1" type="ORF">PHYSODRAFT_526628</name>
</gene>
<dbReference type="EMBL" id="JH159161">
    <property type="protein sequence ID" value="EGZ08039.1"/>
    <property type="molecule type" value="Genomic_DNA"/>
</dbReference>
<sequence length="277" mass="31641">MELQNDTCDALCVLCEAYVSYNKDLGAVRRAIHKRLVEEAWKIAMRSRHYLTAQCLDVPSNSAWMVLYTYGDDSNFLNATSLTRASFQQLLRRFARFFYLPSVTAKGGRPTKLRFHHQALGLILCFYVGSMEQGALCMIFGVPPTTLSRYLRRAEEALAKALTNFAPARISWPSAKQQAELARLVEAREPLLTHTFGFIDGKNLKVCAFDELASVNLTMVFFFCVNANQVQEPSNADMQNAMYNGWLATLRVRHRDNMLCGRRLYYLEQAQLPWILE</sequence>
<dbReference type="PANTHER" id="PTHR48471:SF1">
    <property type="entry name" value="DDE TNP4 DOMAIN-CONTAINING PROTEIN"/>
    <property type="match status" value="1"/>
</dbReference>
<proteinExistence type="predicted"/>
<dbReference type="RefSeq" id="XP_009536211.1">
    <property type="nucleotide sequence ID" value="XM_009537916.1"/>
</dbReference>
<dbReference type="Proteomes" id="UP000002640">
    <property type="component" value="Unassembled WGS sequence"/>
</dbReference>
<evidence type="ECO:0000313" key="2">
    <source>
        <dbReference type="Proteomes" id="UP000002640"/>
    </source>
</evidence>
<keyword evidence="2" id="KW-1185">Reference proteome</keyword>
<dbReference type="InParanoid" id="G5A813"/>
<name>G5A813_PHYSP</name>
<evidence type="ECO:0008006" key="3">
    <source>
        <dbReference type="Google" id="ProtNLM"/>
    </source>
</evidence>
<reference evidence="1 2" key="1">
    <citation type="journal article" date="2006" name="Science">
        <title>Phytophthora genome sequences uncover evolutionary origins and mechanisms of pathogenesis.</title>
        <authorList>
            <person name="Tyler B.M."/>
            <person name="Tripathy S."/>
            <person name="Zhang X."/>
            <person name="Dehal P."/>
            <person name="Jiang R.H."/>
            <person name="Aerts A."/>
            <person name="Arredondo F.D."/>
            <person name="Baxter L."/>
            <person name="Bensasson D."/>
            <person name="Beynon J.L."/>
            <person name="Chapman J."/>
            <person name="Damasceno C.M."/>
            <person name="Dorrance A.E."/>
            <person name="Dou D."/>
            <person name="Dickerman A.W."/>
            <person name="Dubchak I.L."/>
            <person name="Garbelotto M."/>
            <person name="Gijzen M."/>
            <person name="Gordon S.G."/>
            <person name="Govers F."/>
            <person name="Grunwald N.J."/>
            <person name="Huang W."/>
            <person name="Ivors K.L."/>
            <person name="Jones R.W."/>
            <person name="Kamoun S."/>
            <person name="Krampis K."/>
            <person name="Lamour K.H."/>
            <person name="Lee M.K."/>
            <person name="McDonald W.H."/>
            <person name="Medina M."/>
            <person name="Meijer H.J."/>
            <person name="Nordberg E.K."/>
            <person name="Maclean D.J."/>
            <person name="Ospina-Giraldo M.D."/>
            <person name="Morris P.F."/>
            <person name="Phuntumart V."/>
            <person name="Putnam N.H."/>
            <person name="Rash S."/>
            <person name="Rose J.K."/>
            <person name="Sakihama Y."/>
            <person name="Salamov A.A."/>
            <person name="Savidor A."/>
            <person name="Scheuring C.F."/>
            <person name="Smith B.M."/>
            <person name="Sobral B.W."/>
            <person name="Terry A."/>
            <person name="Torto-Alalibo T.A."/>
            <person name="Win J."/>
            <person name="Xu Z."/>
            <person name="Zhang H."/>
            <person name="Grigoriev I.V."/>
            <person name="Rokhsar D.S."/>
            <person name="Boore J.L."/>
        </authorList>
    </citation>
    <scope>NUCLEOTIDE SEQUENCE [LARGE SCALE GENOMIC DNA]</scope>
    <source>
        <strain evidence="1 2">P6497</strain>
    </source>
</reference>
<dbReference type="PANTHER" id="PTHR48471">
    <property type="entry name" value="DDE TNP4 DOMAIN-CONTAINING PROTEIN"/>
    <property type="match status" value="1"/>
</dbReference>
<evidence type="ECO:0000313" key="1">
    <source>
        <dbReference type="EMBL" id="EGZ08039.1"/>
    </source>
</evidence>
<protein>
    <recommendedName>
        <fullName evidence="3">DDE Tnp4 domain-containing protein</fullName>
    </recommendedName>
</protein>
<accession>G5A813</accession>
<dbReference type="SMR" id="G5A813"/>